<dbReference type="EMBL" id="JSZA02000076">
    <property type="protein sequence ID" value="TGO02802.1"/>
    <property type="molecule type" value="Genomic_DNA"/>
</dbReference>
<organism evidence="3 4">
    <name type="scientific">Candidatus Thiomargarita nelsonii</name>
    <dbReference type="NCBI Taxonomy" id="1003181"/>
    <lineage>
        <taxon>Bacteria</taxon>
        <taxon>Pseudomonadati</taxon>
        <taxon>Pseudomonadota</taxon>
        <taxon>Gammaproteobacteria</taxon>
        <taxon>Thiotrichales</taxon>
        <taxon>Thiotrichaceae</taxon>
        <taxon>Thiomargarita</taxon>
    </lineage>
</organism>
<dbReference type="AlphaFoldDB" id="A0A4E0QS39"/>
<dbReference type="EMBL" id="JSZA02000020">
    <property type="protein sequence ID" value="TGO03398.1"/>
    <property type="molecule type" value="Genomic_DNA"/>
</dbReference>
<proteinExistence type="predicted"/>
<gene>
    <name evidence="3" type="ORF">PN36_07155</name>
    <name evidence="2" type="ORF">PN36_18985</name>
</gene>
<name>A0A4E0QS39_9GAMM</name>
<comment type="caution">
    <text evidence="3">The sequence shown here is derived from an EMBL/GenBank/DDBJ whole genome shotgun (WGS) entry which is preliminary data.</text>
</comment>
<evidence type="ECO:0008006" key="5">
    <source>
        <dbReference type="Google" id="ProtNLM"/>
    </source>
</evidence>
<dbReference type="InterPro" id="IPR021457">
    <property type="entry name" value="DUF3108"/>
</dbReference>
<evidence type="ECO:0000256" key="1">
    <source>
        <dbReference type="SAM" id="SignalP"/>
    </source>
</evidence>
<protein>
    <recommendedName>
        <fullName evidence="5">DUF3108 domain-containing protein</fullName>
    </recommendedName>
</protein>
<evidence type="ECO:0000313" key="3">
    <source>
        <dbReference type="EMBL" id="TGO03398.1"/>
    </source>
</evidence>
<dbReference type="Pfam" id="PF11306">
    <property type="entry name" value="DUF3108"/>
    <property type="match status" value="1"/>
</dbReference>
<dbReference type="Proteomes" id="UP000030428">
    <property type="component" value="Unassembled WGS sequence"/>
</dbReference>
<evidence type="ECO:0000313" key="2">
    <source>
        <dbReference type="EMBL" id="TGO02802.1"/>
    </source>
</evidence>
<feature type="chain" id="PRO_5044088983" description="DUF3108 domain-containing protein" evidence="1">
    <location>
        <begin position="20"/>
        <end position="234"/>
    </location>
</feature>
<keyword evidence="4" id="KW-1185">Reference proteome</keyword>
<feature type="signal peptide" evidence="1">
    <location>
        <begin position="1"/>
        <end position="19"/>
    </location>
</feature>
<accession>A0A4E0QS39</accession>
<keyword evidence="1" id="KW-0732">Signal</keyword>
<sequence>MKALIITLFLLLSNNGIYANDFPPPFTAEYKVYAKGFSVGKGTRTLKRLKNGKYLFKTVAETTGWLSFFKKIRIEEQSLFTRTKSGKIRPLKYTYRQTGSRERTNEVIFYWAKGMAKNTFKGETKMIALQEGTLDRLLYQLVLMQDLKQGKRKLKYIVADKGQIKVYTPKLIGNERVETGMGKLNSLKYMRVSNNRRTTLWCARALHYLPVQVEHVEDGDVFSMLLQSVRKIDN</sequence>
<reference evidence="3 4" key="1">
    <citation type="journal article" date="2016" name="Front. Microbiol.">
        <title>Single-Cell (Meta-)Genomics of a Dimorphic Candidatus Thiomargarita nelsonii Reveals Genomic Plasticity.</title>
        <authorList>
            <person name="Flood B.E."/>
            <person name="Fliss P."/>
            <person name="Jones D.S."/>
            <person name="Dick G.J."/>
            <person name="Jain S."/>
            <person name="Kaster A.K."/>
            <person name="Winkel M."/>
            <person name="Mussmann M."/>
            <person name="Bailey J."/>
        </authorList>
    </citation>
    <scope>NUCLEOTIDE SEQUENCE [LARGE SCALE GENOMIC DNA]</scope>
    <source>
        <strain evidence="3">Hydrate Ridge</strain>
    </source>
</reference>
<evidence type="ECO:0000313" key="4">
    <source>
        <dbReference type="Proteomes" id="UP000030428"/>
    </source>
</evidence>